<dbReference type="RefSeq" id="WP_142094561.1">
    <property type="nucleotide sequence ID" value="NZ_BAAAMD010000003.1"/>
</dbReference>
<keyword evidence="5" id="KW-1185">Reference proteome</keyword>
<dbReference type="InterPro" id="IPR043839">
    <property type="entry name" value="PafC_HTH"/>
</dbReference>
<dbReference type="GO" id="GO:0000502">
    <property type="term" value="C:proteasome complex"/>
    <property type="evidence" value="ECO:0007669"/>
    <property type="project" value="UniProtKB-KW"/>
</dbReference>
<comment type="caution">
    <text evidence="4">The sequence shown here is derived from an EMBL/GenBank/DDBJ whole genome shotgun (WGS) entry which is preliminary data.</text>
</comment>
<feature type="domain" description="WYL" evidence="1">
    <location>
        <begin position="148"/>
        <end position="216"/>
    </location>
</feature>
<dbReference type="InterPro" id="IPR028349">
    <property type="entry name" value="PafC-like"/>
</dbReference>
<dbReference type="InterPro" id="IPR057727">
    <property type="entry name" value="WCX_dom"/>
</dbReference>
<dbReference type="Proteomes" id="UP000316196">
    <property type="component" value="Unassembled WGS sequence"/>
</dbReference>
<dbReference type="EMBL" id="VFOR01000005">
    <property type="protein sequence ID" value="TQL56247.1"/>
    <property type="molecule type" value="Genomic_DNA"/>
</dbReference>
<dbReference type="AlphaFoldDB" id="A0A542Z7C3"/>
<evidence type="ECO:0000313" key="4">
    <source>
        <dbReference type="EMBL" id="TQL56247.1"/>
    </source>
</evidence>
<evidence type="ECO:0000313" key="5">
    <source>
        <dbReference type="Proteomes" id="UP000316196"/>
    </source>
</evidence>
<dbReference type="PANTHER" id="PTHR34580:SF1">
    <property type="entry name" value="PROTEIN PAFC"/>
    <property type="match status" value="1"/>
</dbReference>
<reference evidence="4 5" key="1">
    <citation type="submission" date="2019-06" db="EMBL/GenBank/DDBJ databases">
        <title>Sequencing the genomes of 1000 actinobacteria strains.</title>
        <authorList>
            <person name="Klenk H.-P."/>
        </authorList>
    </citation>
    <scope>NUCLEOTIDE SEQUENCE [LARGE SCALE GENOMIC DNA]</scope>
    <source>
        <strain evidence="4 5">DSM 8251</strain>
    </source>
</reference>
<proteinExistence type="predicted"/>
<name>A0A542Z7C3_9ACTN</name>
<dbReference type="InterPro" id="IPR026881">
    <property type="entry name" value="WYL_dom"/>
</dbReference>
<dbReference type="OrthoDB" id="5174471at2"/>
<gene>
    <name evidence="4" type="ORF">FB460_2550</name>
</gene>
<feature type="domain" description="WCX" evidence="3">
    <location>
        <begin position="242"/>
        <end position="316"/>
    </location>
</feature>
<keyword evidence="4" id="KW-0647">Proteasome</keyword>
<dbReference type="Pfam" id="PF19187">
    <property type="entry name" value="HTH_PafC"/>
    <property type="match status" value="1"/>
</dbReference>
<dbReference type="Pfam" id="PF25583">
    <property type="entry name" value="WCX"/>
    <property type="match status" value="1"/>
</dbReference>
<dbReference type="PIRSF" id="PIRSF016838">
    <property type="entry name" value="PafC"/>
    <property type="match status" value="1"/>
</dbReference>
<dbReference type="Pfam" id="PF13280">
    <property type="entry name" value="WYL"/>
    <property type="match status" value="1"/>
</dbReference>
<dbReference type="PANTHER" id="PTHR34580">
    <property type="match status" value="1"/>
</dbReference>
<protein>
    <submittedName>
        <fullName evidence="4">Proteasome accessory factor C</fullName>
    </submittedName>
</protein>
<evidence type="ECO:0000259" key="1">
    <source>
        <dbReference type="Pfam" id="PF13280"/>
    </source>
</evidence>
<dbReference type="PROSITE" id="PS52050">
    <property type="entry name" value="WYL"/>
    <property type="match status" value="1"/>
</dbReference>
<feature type="domain" description="PafC HTH" evidence="2">
    <location>
        <begin position="7"/>
        <end position="122"/>
    </location>
</feature>
<sequence length="320" mass="34917">MSTTAKQVVRILRLAPYLQAHPDVTVAEVARSLGVRPAQVVKDLQVLMMCGTGPYGGQMIDVDLDALEDDGRIRISNAEVLAHPMRFTPAEVVPLMVGLRLLADVTGPGQHVVIERTLEKLRSIAGPDAEAAGRVEVRTVSASQEIRDAIDTAKERAVRLRITYAGHATTQRLVDVDQIILRDGLTYLQAWSDAVAEGDAPGWRTFRLDRILDAEVTDEPSLRRPDPPHTDTWTSTLARADTVVLDVDPRGEWVAEAHPVQGREPRPDGKAGSRLHLRVADRQWFISLMLRLGDSATVISPDDAAQAAQEAAAAALRAYS</sequence>
<organism evidence="4 5">
    <name type="scientific">Propioniferax innocua</name>
    <dbReference type="NCBI Taxonomy" id="1753"/>
    <lineage>
        <taxon>Bacteria</taxon>
        <taxon>Bacillati</taxon>
        <taxon>Actinomycetota</taxon>
        <taxon>Actinomycetes</taxon>
        <taxon>Propionibacteriales</taxon>
        <taxon>Propionibacteriaceae</taxon>
        <taxon>Propioniferax</taxon>
    </lineage>
</organism>
<evidence type="ECO:0000259" key="2">
    <source>
        <dbReference type="Pfam" id="PF19187"/>
    </source>
</evidence>
<accession>A0A542Z7C3</accession>
<dbReference type="InterPro" id="IPR051534">
    <property type="entry name" value="CBASS_pafABC_assoc_protein"/>
</dbReference>
<evidence type="ECO:0000259" key="3">
    <source>
        <dbReference type="Pfam" id="PF25583"/>
    </source>
</evidence>